<dbReference type="InterPro" id="IPR039331">
    <property type="entry name" value="PAPs-like"/>
</dbReference>
<feature type="domain" description="DUF11" evidence="2">
    <location>
        <begin position="696"/>
        <end position="786"/>
    </location>
</feature>
<sequence>MKKMMKKISFRNFITTLLVTGCVFSFFLVQRLDQSNINVSADAVPGALKVDTANPHYFIDANGKRVFLLGSTAYKFSNMNVSDQEIYSEIDVLLGSSSTTDDDMNYLRIWNLRPWDAKGDVRFPWLQTGASYSSDYKFDLTRWDETYWSRMKKMVSYAQSRGVYVNIFPFDECGMEGSLDGKEEMWKRHPYHPYNNSNNLGLLTNTATPIDGSNSIYDPWGNGKLNTLETVQKAYFTKLLNELAPYNNVMFEVVNEYQRGGETWEAQVADYLKTGMESRNQTNSTYWKTQIVTVNHILAAEAHDYQWTDPNIAGYNFHKTINKSDGKYLANAKINALAEYMSSYYSKNKVINCNECSHLSKYIDMRKIGMGMFVLGGYVSFDDSTDAITPVANKIHKFIRGVTVPGDSRKGVKFWEMKPNNTYFRAVGSSVYIKSTPSGSSTGYTLANPGREYVVFLDGYGSSNGVLGIDLSGLPTGMEYKAVAYNTDPAVTTNEYTNLSVSYNGVSSQINGIPSFGSSSLSSSQVVYIRAIQVDQAYQTSIINETTLQVKSSEPEPFALTHLQQGSQVYTDRDQYNYSITTIPAELSGLNTDWINTANNDKSNVTNPFITFQVKTAGYVYIIYDVNQSPPAWLAGWELRTDRFARNSTSGSPTEYKLFRKYFANGSNVSLGPNVSSGTGSNMYLVAAYPAAQPNIKITKTILSNSVSVGDNIEYTLLIKNEGVAPALNINVSDPIDLNKVRFKSADNNGSYDATNKVVKWSISKLEAGQVISLKLVVTTDLQPSVTLVGAGDIAYSGYVMDKTANLIDNISGTVFTAGDNNQSNTADYATKMQEYVNYFTPTWGRFINRLKPAMGNHDYLNPGAYYDYFGSAAGPVNKGYYSYNLGAWHIIVLNSNIEQSQGSTQEQWLKNDLANNTNLCTMAIWHHPRFSSGVHGNNSNVGTFWQDLYSAGAEVVVNGHDHDYERFAPQKPDQTRDDASGIREFVAGTGGAPNRSFGTIQSNSEVRKLNHGVLKFDLYSNKYDWQFIHIDDGAVYDSGTTNCH</sequence>
<gene>
    <name evidence="3" type="ORF">UT28_C0001G0876</name>
</gene>
<dbReference type="InterPro" id="IPR047589">
    <property type="entry name" value="DUF11_rpt"/>
</dbReference>
<dbReference type="SUPFAM" id="SSF51445">
    <property type="entry name" value="(Trans)glycosidases"/>
    <property type="match status" value="1"/>
</dbReference>
<dbReference type="NCBIfam" id="TIGR01451">
    <property type="entry name" value="B_ant_repeat"/>
    <property type="match status" value="1"/>
</dbReference>
<evidence type="ECO:0000259" key="2">
    <source>
        <dbReference type="Pfam" id="PF01345"/>
    </source>
</evidence>
<proteinExistence type="predicted"/>
<dbReference type="Pfam" id="PF01345">
    <property type="entry name" value="DUF11"/>
    <property type="match status" value="1"/>
</dbReference>
<dbReference type="InterPro" id="IPR001434">
    <property type="entry name" value="OmcB-like_DUF11"/>
</dbReference>
<dbReference type="InterPro" id="IPR017853">
    <property type="entry name" value="GH"/>
</dbReference>
<dbReference type="Gene3D" id="3.60.21.10">
    <property type="match status" value="1"/>
</dbReference>
<dbReference type="EMBL" id="CP011213">
    <property type="protein sequence ID" value="AKM82653.1"/>
    <property type="molecule type" value="Genomic_DNA"/>
</dbReference>
<evidence type="ECO:0000313" key="3">
    <source>
        <dbReference type="EMBL" id="AKM82653.1"/>
    </source>
</evidence>
<dbReference type="InterPro" id="IPR029052">
    <property type="entry name" value="Metallo-depent_PP-like"/>
</dbReference>
<reference evidence="3 4" key="1">
    <citation type="journal article" date="2015" name="Nature">
        <title>rRNA introns, odd ribosomes, and small enigmatic genomes across a large radiation of phyla.</title>
        <authorList>
            <person name="Brown C.T."/>
            <person name="Hug L.A."/>
            <person name="Thomas B.C."/>
            <person name="Sharon I."/>
            <person name="Castelle C.J."/>
            <person name="Singh A."/>
            <person name="Wilkins M.J."/>
            <person name="Williams K.H."/>
            <person name="Banfield J.F."/>
        </authorList>
    </citation>
    <scope>NUCLEOTIDE SEQUENCE [LARGE SCALE GENOMIC DNA]</scope>
</reference>
<name>A0A0G4B5F2_9BACT</name>
<dbReference type="STRING" id="1618337.UT28_C0001G0876"/>
<dbReference type="AlphaFoldDB" id="A0A0G4B5F2"/>
<dbReference type="Gene3D" id="2.60.40.1170">
    <property type="entry name" value="Mu homology domain, subdomain B"/>
    <property type="match status" value="1"/>
</dbReference>
<evidence type="ECO:0000313" key="4">
    <source>
        <dbReference type="Proteomes" id="UP000035648"/>
    </source>
</evidence>
<dbReference type="Proteomes" id="UP000035648">
    <property type="component" value="Chromosome"/>
</dbReference>
<accession>A0A0G4B5F2</accession>
<keyword evidence="1" id="KW-0732">Signal</keyword>
<dbReference type="KEGG" id="bbgw:UT28_C0001G0876"/>
<dbReference type="PANTHER" id="PTHR22953">
    <property type="entry name" value="ACID PHOSPHATASE RELATED"/>
    <property type="match status" value="1"/>
</dbReference>
<dbReference type="PROSITE" id="PS51257">
    <property type="entry name" value="PROKAR_LIPOPROTEIN"/>
    <property type="match status" value="1"/>
</dbReference>
<protein>
    <recommendedName>
        <fullName evidence="2">DUF11 domain-containing protein</fullName>
    </recommendedName>
</protein>
<dbReference type="Gene3D" id="3.20.20.80">
    <property type="entry name" value="Glycosidases"/>
    <property type="match status" value="1"/>
</dbReference>
<organism evidence="3 4">
    <name type="scientific">Berkelbacteria bacterium GW2011_GWE1_39_12</name>
    <dbReference type="NCBI Taxonomy" id="1618337"/>
    <lineage>
        <taxon>Bacteria</taxon>
        <taxon>Candidatus Berkelbacteria</taxon>
    </lineage>
</organism>
<evidence type="ECO:0000256" key="1">
    <source>
        <dbReference type="ARBA" id="ARBA00022729"/>
    </source>
</evidence>
<dbReference type="GO" id="GO:0003993">
    <property type="term" value="F:acid phosphatase activity"/>
    <property type="evidence" value="ECO:0007669"/>
    <property type="project" value="InterPro"/>
</dbReference>
<dbReference type="PANTHER" id="PTHR22953:SF153">
    <property type="entry name" value="PURPLE ACID PHOSPHATASE"/>
    <property type="match status" value="1"/>
</dbReference>
<dbReference type="SUPFAM" id="SSF56300">
    <property type="entry name" value="Metallo-dependent phosphatases"/>
    <property type="match status" value="1"/>
</dbReference>